<proteinExistence type="predicted"/>
<dbReference type="STRING" id="33114.A0A2G2X1S1"/>
<dbReference type="EMBL" id="MLFT02000004">
    <property type="protein sequence ID" value="PHT51425.1"/>
    <property type="molecule type" value="Genomic_DNA"/>
</dbReference>
<organism evidence="1 2">
    <name type="scientific">Capsicum baccatum</name>
    <name type="common">Peruvian pepper</name>
    <dbReference type="NCBI Taxonomy" id="33114"/>
    <lineage>
        <taxon>Eukaryota</taxon>
        <taxon>Viridiplantae</taxon>
        <taxon>Streptophyta</taxon>
        <taxon>Embryophyta</taxon>
        <taxon>Tracheophyta</taxon>
        <taxon>Spermatophyta</taxon>
        <taxon>Magnoliopsida</taxon>
        <taxon>eudicotyledons</taxon>
        <taxon>Gunneridae</taxon>
        <taxon>Pentapetalae</taxon>
        <taxon>asterids</taxon>
        <taxon>lamiids</taxon>
        <taxon>Solanales</taxon>
        <taxon>Solanaceae</taxon>
        <taxon>Solanoideae</taxon>
        <taxon>Capsiceae</taxon>
        <taxon>Capsicum</taxon>
    </lineage>
</organism>
<protein>
    <submittedName>
        <fullName evidence="1">Uncharacterized protein</fullName>
    </submittedName>
</protein>
<evidence type="ECO:0000313" key="1">
    <source>
        <dbReference type="EMBL" id="PHT51425.1"/>
    </source>
</evidence>
<dbReference type="AlphaFoldDB" id="A0A2G2X1S1"/>
<comment type="caution">
    <text evidence="1">The sequence shown here is derived from an EMBL/GenBank/DDBJ whole genome shotgun (WGS) entry which is preliminary data.</text>
</comment>
<gene>
    <name evidence="1" type="ORF">CQW23_11172</name>
</gene>
<evidence type="ECO:0000313" key="2">
    <source>
        <dbReference type="Proteomes" id="UP000224567"/>
    </source>
</evidence>
<reference evidence="1 2" key="1">
    <citation type="journal article" date="2017" name="Genome Biol.">
        <title>New reference genome sequences of hot pepper reveal the massive evolution of plant disease-resistance genes by retroduplication.</title>
        <authorList>
            <person name="Kim S."/>
            <person name="Park J."/>
            <person name="Yeom S.I."/>
            <person name="Kim Y.M."/>
            <person name="Seo E."/>
            <person name="Kim K.T."/>
            <person name="Kim M.S."/>
            <person name="Lee J.M."/>
            <person name="Cheong K."/>
            <person name="Shin H.S."/>
            <person name="Kim S.B."/>
            <person name="Han K."/>
            <person name="Lee J."/>
            <person name="Park M."/>
            <person name="Lee H.A."/>
            <person name="Lee H.Y."/>
            <person name="Lee Y."/>
            <person name="Oh S."/>
            <person name="Lee J.H."/>
            <person name="Choi E."/>
            <person name="Choi E."/>
            <person name="Lee S.E."/>
            <person name="Jeon J."/>
            <person name="Kim H."/>
            <person name="Choi G."/>
            <person name="Song H."/>
            <person name="Lee J."/>
            <person name="Lee S.C."/>
            <person name="Kwon J.K."/>
            <person name="Lee H.Y."/>
            <person name="Koo N."/>
            <person name="Hong Y."/>
            <person name="Kim R.W."/>
            <person name="Kang W.H."/>
            <person name="Huh J.H."/>
            <person name="Kang B.C."/>
            <person name="Yang T.J."/>
            <person name="Lee Y.H."/>
            <person name="Bennetzen J.L."/>
            <person name="Choi D."/>
        </authorList>
    </citation>
    <scope>NUCLEOTIDE SEQUENCE [LARGE SCALE GENOMIC DNA]</scope>
    <source>
        <strain evidence="2">cv. PBC81</strain>
    </source>
</reference>
<dbReference type="Proteomes" id="UP000224567">
    <property type="component" value="Unassembled WGS sequence"/>
</dbReference>
<reference evidence="2" key="2">
    <citation type="journal article" date="2017" name="J. Anim. Genet.">
        <title>Multiple reference genome sequences of hot pepper reveal the massive evolution of plant disease resistance genes by retroduplication.</title>
        <authorList>
            <person name="Kim S."/>
            <person name="Park J."/>
            <person name="Yeom S.-I."/>
            <person name="Kim Y.-M."/>
            <person name="Seo E."/>
            <person name="Kim K.-T."/>
            <person name="Kim M.-S."/>
            <person name="Lee J.M."/>
            <person name="Cheong K."/>
            <person name="Shin H.-S."/>
            <person name="Kim S.-B."/>
            <person name="Han K."/>
            <person name="Lee J."/>
            <person name="Park M."/>
            <person name="Lee H.-A."/>
            <person name="Lee H.-Y."/>
            <person name="Lee Y."/>
            <person name="Oh S."/>
            <person name="Lee J.H."/>
            <person name="Choi E."/>
            <person name="Choi E."/>
            <person name="Lee S.E."/>
            <person name="Jeon J."/>
            <person name="Kim H."/>
            <person name="Choi G."/>
            <person name="Song H."/>
            <person name="Lee J."/>
            <person name="Lee S.-C."/>
            <person name="Kwon J.-K."/>
            <person name="Lee H.-Y."/>
            <person name="Koo N."/>
            <person name="Hong Y."/>
            <person name="Kim R.W."/>
            <person name="Kang W.-H."/>
            <person name="Huh J.H."/>
            <person name="Kang B.-C."/>
            <person name="Yang T.-J."/>
            <person name="Lee Y.-H."/>
            <person name="Bennetzen J.L."/>
            <person name="Choi D."/>
        </authorList>
    </citation>
    <scope>NUCLEOTIDE SEQUENCE [LARGE SCALE GENOMIC DNA]</scope>
    <source>
        <strain evidence="2">cv. PBC81</strain>
    </source>
</reference>
<accession>A0A2G2X1S1</accession>
<keyword evidence="2" id="KW-1185">Reference proteome</keyword>
<sequence>MSVSIFLASFNPLTLEVVPPSFVSDKSKEPSGDKVPALVFSSSSPLLVLRPESSSSLSNPALGLAGASSKLFELESSQKDGKSNGKLEPLSSGFSPSALFAAPSSTSSFSNGQLASSTAISSISFLTSSNSPRDVPSGSSSEVAPSTSILAAVGSTTGNSITSSGGLQCRPENQSNYFGNFNSSSPFASSSFASTSPGNSNFGFSTVTTTSIQSQSSLFSTGAQSLVSVQTCLAGSDNATVSQTVPAHFGSSTTLPEVGNSGMTSFSSVGSSSSNTGLVSAAASASNPVGANAATFENFSFGTSSSASSTMVSSVGPGSGTTQPAFAFGASPAVSAATSALATSSNVTSSMF</sequence>
<name>A0A2G2X1S1_CAPBA</name>